<evidence type="ECO:0000256" key="1">
    <source>
        <dbReference type="ARBA" id="ARBA00004141"/>
    </source>
</evidence>
<feature type="transmembrane region" description="Helical" evidence="5">
    <location>
        <begin position="300"/>
        <end position="320"/>
    </location>
</feature>
<evidence type="ECO:0000256" key="5">
    <source>
        <dbReference type="SAM" id="Phobius"/>
    </source>
</evidence>
<reference evidence="7" key="1">
    <citation type="submission" date="2024-02" db="UniProtKB">
        <authorList>
            <consortium name="WormBaseParasite"/>
        </authorList>
    </citation>
    <scope>IDENTIFICATION</scope>
</reference>
<feature type="transmembrane region" description="Helical" evidence="5">
    <location>
        <begin position="332"/>
        <end position="353"/>
    </location>
</feature>
<feature type="transmembrane region" description="Helical" evidence="5">
    <location>
        <begin position="385"/>
        <end position="404"/>
    </location>
</feature>
<dbReference type="AlphaFoldDB" id="A0AAF3EEX3"/>
<evidence type="ECO:0000256" key="4">
    <source>
        <dbReference type="ARBA" id="ARBA00023136"/>
    </source>
</evidence>
<feature type="transmembrane region" description="Helical" evidence="5">
    <location>
        <begin position="452"/>
        <end position="470"/>
    </location>
</feature>
<keyword evidence="4 5" id="KW-0472">Membrane</keyword>
<sequence>MDPKETLLNEKIGKERDSLDVNDSEVAEENEKTYWRNILLAALVNLLSTIESTIIINAQWPYLQKLDEDVSPTFMGYINSSCKAAHAIFAILFGALAFRTKKLRLFIMLGRFVTIFGCIFFVKAEKMEEYSKYLIFLSYFLFSIGDSSLMLIRGYVASVSGPNDRALAFAALAMANVLSMIFGAGSLLLFSLIDYSDFHPFGITVHMYNFPIFIIILLNILVMGLTHFGLEEHRERLKKKHQKNGESGWHQLKSVPIFLVLLCFFEKIVTSTSLTTAITITSPIATEVFAWDKSKTVQVMSGSNATIGILALITVLIFMLGKIGNKIAAWRIFLTCTLVFFAFFFLVYPHSIISEKITMKTPDSPFGCDVSKYGWCMDTLRPSPYLYFSLLIISFGIFFPLANISLDTVYSKILGNIDQSFFQSAIVAADDLFQILCPFIITHSFVLAGHPMVFAMWAALCAVGVIAWTLNSSQLKRSTEEMENIDRFEETIQSNQEDLMENGKTMKKHLVLVNQA</sequence>
<evidence type="ECO:0000313" key="6">
    <source>
        <dbReference type="Proteomes" id="UP000887575"/>
    </source>
</evidence>
<dbReference type="GO" id="GO:0005765">
    <property type="term" value="C:lysosomal membrane"/>
    <property type="evidence" value="ECO:0007669"/>
    <property type="project" value="TreeGrafter"/>
</dbReference>
<feature type="transmembrane region" description="Helical" evidence="5">
    <location>
        <begin position="134"/>
        <end position="155"/>
    </location>
</feature>
<comment type="subcellular location">
    <subcellularLocation>
        <location evidence="1">Membrane</location>
        <topology evidence="1">Multi-pass membrane protein</topology>
    </subcellularLocation>
</comment>
<accession>A0AAF3EEX3</accession>
<proteinExistence type="predicted"/>
<keyword evidence="3 5" id="KW-1133">Transmembrane helix</keyword>
<feature type="transmembrane region" description="Helical" evidence="5">
    <location>
        <begin position="38"/>
        <end position="62"/>
    </location>
</feature>
<feature type="transmembrane region" description="Helical" evidence="5">
    <location>
        <begin position="105"/>
        <end position="122"/>
    </location>
</feature>
<dbReference type="Gene3D" id="1.20.1250.20">
    <property type="entry name" value="MFS general substrate transporter like domains"/>
    <property type="match status" value="1"/>
</dbReference>
<evidence type="ECO:0000256" key="3">
    <source>
        <dbReference type="ARBA" id="ARBA00022989"/>
    </source>
</evidence>
<organism evidence="6 7">
    <name type="scientific">Mesorhabditis belari</name>
    <dbReference type="NCBI Taxonomy" id="2138241"/>
    <lineage>
        <taxon>Eukaryota</taxon>
        <taxon>Metazoa</taxon>
        <taxon>Ecdysozoa</taxon>
        <taxon>Nematoda</taxon>
        <taxon>Chromadorea</taxon>
        <taxon>Rhabditida</taxon>
        <taxon>Rhabditina</taxon>
        <taxon>Rhabditomorpha</taxon>
        <taxon>Rhabditoidea</taxon>
        <taxon>Rhabditidae</taxon>
        <taxon>Mesorhabditinae</taxon>
        <taxon>Mesorhabditis</taxon>
    </lineage>
</organism>
<dbReference type="Proteomes" id="UP000887575">
    <property type="component" value="Unassembled WGS sequence"/>
</dbReference>
<evidence type="ECO:0000313" key="7">
    <source>
        <dbReference type="WBParaSite" id="MBELARI_LOCUS12530"/>
    </source>
</evidence>
<dbReference type="PANTHER" id="PTHR23510">
    <property type="entry name" value="INNER MEMBRANE TRANSPORT PROTEIN YAJR"/>
    <property type="match status" value="1"/>
</dbReference>
<protein>
    <submittedName>
        <fullName evidence="7">Uncharacterized protein</fullName>
    </submittedName>
</protein>
<dbReference type="InterPro" id="IPR036259">
    <property type="entry name" value="MFS_trans_sf"/>
</dbReference>
<feature type="transmembrane region" description="Helical" evidence="5">
    <location>
        <begin position="167"/>
        <end position="190"/>
    </location>
</feature>
<dbReference type="WBParaSite" id="MBELARI_LOCUS12530">
    <property type="protein sequence ID" value="MBELARI_LOCUS12530"/>
    <property type="gene ID" value="MBELARI_LOCUS12530"/>
</dbReference>
<dbReference type="SUPFAM" id="SSF103473">
    <property type="entry name" value="MFS general substrate transporter"/>
    <property type="match status" value="1"/>
</dbReference>
<name>A0AAF3EEX3_9BILA</name>
<feature type="transmembrane region" description="Helical" evidence="5">
    <location>
        <begin position="210"/>
        <end position="230"/>
    </location>
</feature>
<dbReference type="PANTHER" id="PTHR23510:SF25">
    <property type="entry name" value="MFS DOMAIN-CONTAINING PROTEIN"/>
    <property type="match status" value="1"/>
</dbReference>
<keyword evidence="6" id="KW-1185">Reference proteome</keyword>
<evidence type="ECO:0000256" key="2">
    <source>
        <dbReference type="ARBA" id="ARBA00022692"/>
    </source>
</evidence>
<keyword evidence="2 5" id="KW-0812">Transmembrane</keyword>
<feature type="transmembrane region" description="Helical" evidence="5">
    <location>
        <begin position="74"/>
        <end position="98"/>
    </location>
</feature>
<dbReference type="InterPro" id="IPR051068">
    <property type="entry name" value="MFS_Domain-Containing_Protein"/>
</dbReference>